<gene>
    <name evidence="2" type="ORF">NTEN_LOCUS14633</name>
</gene>
<reference evidence="2 3" key="1">
    <citation type="submission" date="2020-02" db="EMBL/GenBank/DDBJ databases">
        <authorList>
            <person name="Ferguson B K."/>
        </authorList>
    </citation>
    <scope>NUCLEOTIDE SEQUENCE [LARGE SCALE GENOMIC DNA]</scope>
</reference>
<dbReference type="AlphaFoldDB" id="A0A6H5GZ28"/>
<organism evidence="2 3">
    <name type="scientific">Nesidiocoris tenuis</name>
    <dbReference type="NCBI Taxonomy" id="355587"/>
    <lineage>
        <taxon>Eukaryota</taxon>
        <taxon>Metazoa</taxon>
        <taxon>Ecdysozoa</taxon>
        <taxon>Arthropoda</taxon>
        <taxon>Hexapoda</taxon>
        <taxon>Insecta</taxon>
        <taxon>Pterygota</taxon>
        <taxon>Neoptera</taxon>
        <taxon>Paraneoptera</taxon>
        <taxon>Hemiptera</taxon>
        <taxon>Heteroptera</taxon>
        <taxon>Panheteroptera</taxon>
        <taxon>Cimicomorpha</taxon>
        <taxon>Miridae</taxon>
        <taxon>Dicyphina</taxon>
        <taxon>Nesidiocoris</taxon>
    </lineage>
</organism>
<evidence type="ECO:0000313" key="2">
    <source>
        <dbReference type="EMBL" id="CAB0009492.1"/>
    </source>
</evidence>
<protein>
    <submittedName>
        <fullName evidence="2">Uncharacterized protein</fullName>
    </submittedName>
</protein>
<proteinExistence type="predicted"/>
<evidence type="ECO:0000313" key="3">
    <source>
        <dbReference type="Proteomes" id="UP000479000"/>
    </source>
</evidence>
<sequence length="539" mass="61409">MRETTLNQPMLGGEIRDNLTPLHKTQKADYWDFVRFQIYNERNMQDERWMVENRLTHRCVKTSGRFKYRRPKCFVLGVNGSIVIVLKSRIGTELQKKLFLIHIYSESLPEQVSVCPCVRVSRAIQNNPVGFAHSDFEVRSNVTGSRTNTCNPKSRLHAKSITGSCSFVDKTLQNIFGSANLAEFDANPGRRLRIVHFNEKQMKNELHHGPDVLSRFWRCRCGRRLRVEGVSKCMAVIGRGGVGVEPNEFYWRFQATLAPNRTLNPQRENGPSASRAVDPLKGFLKSDPPSNRTPFGPSAQLHPPVCGLVYFGTFIRRAVHHSCRRTAGGLTCPIGTVWVPHSICPGDIFAQLQTHVPQSASYRGKSELTTSGKCHSRRRRWQFSFVSVNGRSAFSVIPSCGIWGLEQPWYSSWPKKIVSQPWYSNSPHCAKIFSFVCTQSVKNFTLTNRITPFNVTINQVLEQWADTCSYLHLYTTPDNNRNCVRQPGRLIQTLDPMLPTSTVRGGLQRRTFRLYLEPTFFHMVLAREPKAWGVVPQLP</sequence>
<accession>A0A6H5GZ28</accession>
<dbReference type="EMBL" id="CADCXU010021821">
    <property type="protein sequence ID" value="CAB0009492.1"/>
    <property type="molecule type" value="Genomic_DNA"/>
</dbReference>
<evidence type="ECO:0000256" key="1">
    <source>
        <dbReference type="SAM" id="MobiDB-lite"/>
    </source>
</evidence>
<feature type="region of interest" description="Disordered" evidence="1">
    <location>
        <begin position="261"/>
        <end position="297"/>
    </location>
</feature>
<name>A0A6H5GZ28_9HEMI</name>
<dbReference type="Proteomes" id="UP000479000">
    <property type="component" value="Unassembled WGS sequence"/>
</dbReference>
<feature type="compositionally biased region" description="Polar residues" evidence="1">
    <location>
        <begin position="261"/>
        <end position="272"/>
    </location>
</feature>
<keyword evidence="3" id="KW-1185">Reference proteome</keyword>